<dbReference type="RefSeq" id="WP_176985004.1">
    <property type="nucleotide sequence ID" value="NZ_BOND01000020.1"/>
</dbReference>
<evidence type="ECO:0000313" key="3">
    <source>
        <dbReference type="Proteomes" id="UP000199632"/>
    </source>
</evidence>
<evidence type="ECO:0000256" key="1">
    <source>
        <dbReference type="SAM" id="Phobius"/>
    </source>
</evidence>
<accession>A0A1H3RWG6</accession>
<name>A0A1H3RWG6_9ACTN</name>
<sequence>MRLWHLCAALSAVNAVLAWTVGDNVLNGIAAVAFGIAALALHRKH</sequence>
<reference evidence="3" key="1">
    <citation type="submission" date="2016-10" db="EMBL/GenBank/DDBJ databases">
        <authorList>
            <person name="Varghese N."/>
            <person name="Submissions S."/>
        </authorList>
    </citation>
    <scope>NUCLEOTIDE SEQUENCE [LARGE SCALE GENOMIC DNA]</scope>
    <source>
        <strain evidence="3">DSM 44718</strain>
    </source>
</reference>
<proteinExistence type="predicted"/>
<protein>
    <submittedName>
        <fullName evidence="2">Uncharacterized protein</fullName>
    </submittedName>
</protein>
<keyword evidence="3" id="KW-1185">Reference proteome</keyword>
<keyword evidence="1" id="KW-1133">Transmembrane helix</keyword>
<feature type="transmembrane region" description="Helical" evidence="1">
    <location>
        <begin position="25"/>
        <end position="42"/>
    </location>
</feature>
<dbReference type="AlphaFoldDB" id="A0A1H3RWG6"/>
<dbReference type="STRING" id="137265.SAMN05421684_4306"/>
<keyword evidence="1" id="KW-0812">Transmembrane</keyword>
<organism evidence="2 3">
    <name type="scientific">Asanoa ishikariensis</name>
    <dbReference type="NCBI Taxonomy" id="137265"/>
    <lineage>
        <taxon>Bacteria</taxon>
        <taxon>Bacillati</taxon>
        <taxon>Actinomycetota</taxon>
        <taxon>Actinomycetes</taxon>
        <taxon>Micromonosporales</taxon>
        <taxon>Micromonosporaceae</taxon>
        <taxon>Asanoa</taxon>
    </lineage>
</organism>
<gene>
    <name evidence="2" type="ORF">SAMN05421684_4306</name>
</gene>
<dbReference type="Proteomes" id="UP000199632">
    <property type="component" value="Unassembled WGS sequence"/>
</dbReference>
<evidence type="ECO:0000313" key="2">
    <source>
        <dbReference type="EMBL" id="SDZ30063.1"/>
    </source>
</evidence>
<dbReference type="EMBL" id="FNQB01000002">
    <property type="protein sequence ID" value="SDZ30063.1"/>
    <property type="molecule type" value="Genomic_DNA"/>
</dbReference>
<keyword evidence="1" id="KW-0472">Membrane</keyword>